<evidence type="ECO:0000313" key="4">
    <source>
        <dbReference type="Proteomes" id="UP000435649"/>
    </source>
</evidence>
<dbReference type="Gene3D" id="1.10.443.10">
    <property type="entry name" value="Intergrase catalytic core"/>
    <property type="match status" value="1"/>
</dbReference>
<dbReference type="GO" id="GO:0015074">
    <property type="term" value="P:DNA integration"/>
    <property type="evidence" value="ECO:0007669"/>
    <property type="project" value="InterPro"/>
</dbReference>
<evidence type="ECO:0000256" key="1">
    <source>
        <dbReference type="ARBA" id="ARBA00023172"/>
    </source>
</evidence>
<keyword evidence="4" id="KW-1185">Reference proteome</keyword>
<dbReference type="InterPro" id="IPR013762">
    <property type="entry name" value="Integrase-like_cat_sf"/>
</dbReference>
<sequence length="327" mass="38017">MSREVCYHSRYRISAKTIKEIVCVCRGIFTRLMEDAGLIVSPWSEVILPEEESTPRRIYTQEEIARIAEGISEDPQRMRNVYQGQSDQFDHWCQYARFCRPLFLIGASGWPEIDICTMTWDNVDRKAQAIIRNRSKTGANMVLFFTPDIEKLLRFQPQTGQYVFPEHAEMYLRHSGCVSYRVIKFLKGLGITTSIQIPERRVASVKDHHSLRHSYCILANKARIPVSVRMKLAGHKTVAMAEYYANHNDLDDLREAAQRLPTLNVRRRKSMVLFYSKLFMKAIKIGLKSKLRGKAVRPGWLHLLSSISSLKNWMIFSYKPDIQRAER</sequence>
<feature type="domain" description="Tyr recombinase" evidence="2">
    <location>
        <begin position="114"/>
        <end position="249"/>
    </location>
</feature>
<gene>
    <name evidence="3" type="ORF">FYJ85_19645</name>
</gene>
<dbReference type="InterPro" id="IPR011010">
    <property type="entry name" value="DNA_brk_join_enz"/>
</dbReference>
<dbReference type="GO" id="GO:0003677">
    <property type="term" value="F:DNA binding"/>
    <property type="evidence" value="ECO:0007669"/>
    <property type="project" value="InterPro"/>
</dbReference>
<dbReference type="GO" id="GO:0006310">
    <property type="term" value="P:DNA recombination"/>
    <property type="evidence" value="ECO:0007669"/>
    <property type="project" value="UniProtKB-KW"/>
</dbReference>
<dbReference type="EMBL" id="VUNS01000032">
    <property type="protein sequence ID" value="MST99245.1"/>
    <property type="molecule type" value="Genomic_DNA"/>
</dbReference>
<organism evidence="3 4">
    <name type="scientific">Victivallis lenta</name>
    <dbReference type="NCBI Taxonomy" id="2606640"/>
    <lineage>
        <taxon>Bacteria</taxon>
        <taxon>Pseudomonadati</taxon>
        <taxon>Lentisphaerota</taxon>
        <taxon>Lentisphaeria</taxon>
        <taxon>Victivallales</taxon>
        <taxon>Victivallaceae</taxon>
        <taxon>Victivallis</taxon>
    </lineage>
</organism>
<evidence type="ECO:0000259" key="2">
    <source>
        <dbReference type="Pfam" id="PF00589"/>
    </source>
</evidence>
<reference evidence="3 4" key="1">
    <citation type="submission" date="2019-08" db="EMBL/GenBank/DDBJ databases">
        <title>In-depth cultivation of the pig gut microbiome towards novel bacterial diversity and tailored functional studies.</title>
        <authorList>
            <person name="Wylensek D."/>
            <person name="Hitch T.C.A."/>
            <person name="Clavel T."/>
        </authorList>
    </citation>
    <scope>NUCLEOTIDE SEQUENCE [LARGE SCALE GENOMIC DNA]</scope>
    <source>
        <strain evidence="3 4">BBE-744-WT-12</strain>
    </source>
</reference>
<dbReference type="AlphaFoldDB" id="A0A844G8N3"/>
<dbReference type="InterPro" id="IPR002104">
    <property type="entry name" value="Integrase_catalytic"/>
</dbReference>
<name>A0A844G8N3_9BACT</name>
<evidence type="ECO:0000313" key="3">
    <source>
        <dbReference type="EMBL" id="MST99245.1"/>
    </source>
</evidence>
<accession>A0A844G8N3</accession>
<protein>
    <submittedName>
        <fullName evidence="3">Phage integrase family protein</fullName>
    </submittedName>
</protein>
<dbReference type="Proteomes" id="UP000435649">
    <property type="component" value="Unassembled WGS sequence"/>
</dbReference>
<comment type="caution">
    <text evidence="3">The sequence shown here is derived from an EMBL/GenBank/DDBJ whole genome shotgun (WGS) entry which is preliminary data.</text>
</comment>
<keyword evidence="1" id="KW-0233">DNA recombination</keyword>
<dbReference type="Pfam" id="PF00589">
    <property type="entry name" value="Phage_integrase"/>
    <property type="match status" value="1"/>
</dbReference>
<dbReference type="SUPFAM" id="SSF56349">
    <property type="entry name" value="DNA breaking-rejoining enzymes"/>
    <property type="match status" value="1"/>
</dbReference>
<proteinExistence type="predicted"/>
<dbReference type="RefSeq" id="WP_154420433.1">
    <property type="nucleotide sequence ID" value="NZ_VUNS01000032.1"/>
</dbReference>